<evidence type="ECO:0000259" key="3">
    <source>
        <dbReference type="Pfam" id="PF01364"/>
    </source>
</evidence>
<feature type="signal peptide" evidence="2">
    <location>
        <begin position="1"/>
        <end position="21"/>
    </location>
</feature>
<accession>A0ABR6W8C6</accession>
<dbReference type="InterPro" id="IPR001769">
    <property type="entry name" value="Gingipain"/>
</dbReference>
<proteinExistence type="predicted"/>
<dbReference type="Gene3D" id="3.40.50.10390">
    <property type="entry name" value="Gingipain r, domain 1"/>
    <property type="match status" value="1"/>
</dbReference>
<dbReference type="CDD" id="cd02258">
    <property type="entry name" value="Peptidase_C25_N"/>
    <property type="match status" value="1"/>
</dbReference>
<comment type="caution">
    <text evidence="4">The sequence shown here is derived from an EMBL/GenBank/DDBJ whole genome shotgun (WGS) entry which is preliminary data.</text>
</comment>
<dbReference type="Pfam" id="PF01364">
    <property type="entry name" value="Peptidase_C25"/>
    <property type="match status" value="1"/>
</dbReference>
<dbReference type="Gene3D" id="3.40.50.1460">
    <property type="match status" value="1"/>
</dbReference>
<keyword evidence="1 2" id="KW-0732">Signal</keyword>
<name>A0ABR6W8C6_9BACT</name>
<organism evidence="4 5">
    <name type="scientific">Spirosoma utsteinense</name>
    <dbReference type="NCBI Taxonomy" id="2585773"/>
    <lineage>
        <taxon>Bacteria</taxon>
        <taxon>Pseudomonadati</taxon>
        <taxon>Bacteroidota</taxon>
        <taxon>Cytophagia</taxon>
        <taxon>Cytophagales</taxon>
        <taxon>Cytophagaceae</taxon>
        <taxon>Spirosoma</taxon>
    </lineage>
</organism>
<dbReference type="InterPro" id="IPR029030">
    <property type="entry name" value="Caspase-like_dom_sf"/>
</dbReference>
<evidence type="ECO:0000256" key="2">
    <source>
        <dbReference type="SAM" id="SignalP"/>
    </source>
</evidence>
<dbReference type="Proteomes" id="UP000700732">
    <property type="component" value="Unassembled WGS sequence"/>
</dbReference>
<reference evidence="4 5" key="1">
    <citation type="submission" date="2019-06" db="EMBL/GenBank/DDBJ databases">
        <title>Spirosoma utsteinense sp. nov. isolated from Antarctic ice-free soils.</title>
        <authorList>
            <person name="Tahon G."/>
        </authorList>
    </citation>
    <scope>NUCLEOTIDE SEQUENCE [LARGE SCALE GENOMIC DNA]</scope>
    <source>
        <strain evidence="4 5">LMG 31447</strain>
    </source>
</reference>
<dbReference type="SUPFAM" id="SSF52129">
    <property type="entry name" value="Caspase-like"/>
    <property type="match status" value="1"/>
</dbReference>
<gene>
    <name evidence="4" type="ORF">FH603_3344</name>
</gene>
<protein>
    <recommendedName>
        <fullName evidence="3">Gingipain domain-containing protein</fullName>
    </recommendedName>
</protein>
<keyword evidence="5" id="KW-1185">Reference proteome</keyword>
<feature type="chain" id="PRO_5046382985" description="Gingipain domain-containing protein" evidence="2">
    <location>
        <begin position="22"/>
        <end position="1088"/>
    </location>
</feature>
<evidence type="ECO:0000313" key="4">
    <source>
        <dbReference type="EMBL" id="MBC3792830.1"/>
    </source>
</evidence>
<feature type="domain" description="Gingipain" evidence="3">
    <location>
        <begin position="399"/>
        <end position="746"/>
    </location>
</feature>
<sequence>MSVRRGLLTAWLLFVGLTASAQALLGNEWIKAGQLYLKLTVNQTGVYRISYSDIRNGDASFLKTNPASWQLFFRGKEVAIRVSGEQDGVFTDQSYIEFYGEGNDGSQDSLVYRPQKRLHPYQTLFSDKTAYFLTATPAVTGKRMAVFNGSAAGLEPEKFHVQASVQAFTSEYTFNNLKGIEPFLQQSYFEPGEGWSGKLLTADSVGLVDVKLPNIVAADWPIRLEGMVNGRDNEPHQIQVLLDDDGQKPLASLRFIGFSSQPFQATLTPGSIRKEQLTLRFKPERNGGANQFSITYVNVSYPQGFDMTGEVTRAFHLLAGKRQTALLAIQNGPSSAVAYDITDKLNCRYLPVKTTGNQTQVVVDGTVRNRDILLTNKVLKPLTIVPVRFRLSYPPSTDYLIITHGSLKRSATAYADYRASVAGGGHTPVVVDVDSLFDAFNYGERSPLAIRRFADFMLRTTAVKNMLLIGKANSYPYFVKTAPDDLVPTIGYPGADILLTAGLSGNSVNTPAIPTGRLNVMTNEEVLTYLAKVKRFEGNTPNGLWRKQLVHISGGKSESEAQNLQTAMRDLGKLFENGVLGGNVKSFSKSNPYDLVEPINIAPVVNEGVSLITFFGHAGPAITDMNFGFASTPQNGFRNAIFPLMIFNGCGVGEIFSRFNTLSTDWVLAPDKGAALVLAHSYYSYEAPTTRYLTKLYRALFTNPATLGQSFGHVQQQVNAELEKEGVNLYDVSVLLQMILQGDPALILYPLASPDFSVAQKGVYIQSSVAGSTLKNSDSIRVVIPLANLGRFQPGQSVAVSIRTTGKTVSSKVVRFDAFRYRDTLTYSIPNDGTLQKIDVLIDPDRQLVELSRDNNAASLEVNWPQAGVGSSYPANALPDVVSPALTVLVNGALRENKAVVGTRPELSIYLIDENALSAVDADAVEVYVASCETCSPEKIPRELLTNAAVSANQLQVKTTLDLKEGGTYRLLVFGKDAAGNRTQPPYTLTMGVAGSDEPVTFRSYPNPATTYVRFELNLPVLALPATSQLTIYNVLGVPVFDGPFPTSTGKNTFLWQAQVPGFYPYRLRLGWADGRSETRTGNVLWQY</sequence>
<evidence type="ECO:0000313" key="5">
    <source>
        <dbReference type="Proteomes" id="UP000700732"/>
    </source>
</evidence>
<dbReference type="EMBL" id="VFIA01000019">
    <property type="protein sequence ID" value="MBC3792830.1"/>
    <property type="molecule type" value="Genomic_DNA"/>
</dbReference>
<dbReference type="RefSeq" id="WP_208492983.1">
    <property type="nucleotide sequence ID" value="NZ_VFIA01000019.1"/>
</dbReference>
<evidence type="ECO:0000256" key="1">
    <source>
        <dbReference type="ARBA" id="ARBA00022729"/>
    </source>
</evidence>
<dbReference type="InterPro" id="IPR029031">
    <property type="entry name" value="Gingipain_N_sf"/>
</dbReference>